<dbReference type="Pfam" id="PF01966">
    <property type="entry name" value="HD"/>
    <property type="match status" value="1"/>
</dbReference>
<proteinExistence type="predicted"/>
<dbReference type="AlphaFoldDB" id="A0A7W3PEA5"/>
<dbReference type="PROSITE" id="PS51831">
    <property type="entry name" value="HD"/>
    <property type="match status" value="1"/>
</dbReference>
<feature type="domain" description="HD" evidence="1">
    <location>
        <begin position="60"/>
        <end position="167"/>
    </location>
</feature>
<evidence type="ECO:0000313" key="2">
    <source>
        <dbReference type="EMBL" id="MBA8808693.1"/>
    </source>
</evidence>
<dbReference type="EMBL" id="JACGWV010000001">
    <property type="protein sequence ID" value="MBA8808693.1"/>
    <property type="molecule type" value="Genomic_DNA"/>
</dbReference>
<evidence type="ECO:0000313" key="3">
    <source>
        <dbReference type="Proteomes" id="UP000540568"/>
    </source>
</evidence>
<accession>A0A7W3PEA5</accession>
<protein>
    <submittedName>
        <fullName evidence="2">Putative nucleotidyltransferase with HDIG domain</fullName>
    </submittedName>
</protein>
<reference evidence="2 3" key="1">
    <citation type="submission" date="2020-07" db="EMBL/GenBank/DDBJ databases">
        <title>Sequencing the genomes of 1000 actinobacteria strains.</title>
        <authorList>
            <person name="Klenk H.-P."/>
        </authorList>
    </citation>
    <scope>NUCLEOTIDE SEQUENCE [LARGE SCALE GENOMIC DNA]</scope>
    <source>
        <strain evidence="2 3">DSM 44121</strain>
    </source>
</reference>
<dbReference type="NCBIfam" id="TIGR00277">
    <property type="entry name" value="HDIG"/>
    <property type="match status" value="1"/>
</dbReference>
<gene>
    <name evidence="2" type="ORF">FHX71_002635</name>
</gene>
<dbReference type="RefSeq" id="WP_220489669.1">
    <property type="nucleotide sequence ID" value="NZ_BAAATF010000003.1"/>
</dbReference>
<name>A0A7W3PEA5_9MICO</name>
<dbReference type="GO" id="GO:0016740">
    <property type="term" value="F:transferase activity"/>
    <property type="evidence" value="ECO:0007669"/>
    <property type="project" value="UniProtKB-KW"/>
</dbReference>
<keyword evidence="2" id="KW-0808">Transferase</keyword>
<dbReference type="Proteomes" id="UP000540568">
    <property type="component" value="Unassembled WGS sequence"/>
</dbReference>
<dbReference type="SUPFAM" id="SSF109604">
    <property type="entry name" value="HD-domain/PDEase-like"/>
    <property type="match status" value="1"/>
</dbReference>
<keyword evidence="3" id="KW-1185">Reference proteome</keyword>
<dbReference type="InterPro" id="IPR006675">
    <property type="entry name" value="HDIG_dom"/>
</dbReference>
<comment type="caution">
    <text evidence="2">The sequence shown here is derived from an EMBL/GenBank/DDBJ whole genome shotgun (WGS) entry which is preliminary data.</text>
</comment>
<dbReference type="InterPro" id="IPR003607">
    <property type="entry name" value="HD/PDEase_dom"/>
</dbReference>
<organism evidence="2 3">
    <name type="scientific">Promicromonospora sukumoe</name>
    <dbReference type="NCBI Taxonomy" id="88382"/>
    <lineage>
        <taxon>Bacteria</taxon>
        <taxon>Bacillati</taxon>
        <taxon>Actinomycetota</taxon>
        <taxon>Actinomycetes</taxon>
        <taxon>Micrococcales</taxon>
        <taxon>Promicromonosporaceae</taxon>
        <taxon>Promicromonospora</taxon>
    </lineage>
</organism>
<dbReference type="InterPro" id="IPR006674">
    <property type="entry name" value="HD_domain"/>
</dbReference>
<sequence>MMQTTTPTLTALFTGRRAARRAAHGAPAYGEPVHRTAARDLGPQGARELLAEVFEPSTDRLAHSLGVGRRAEQVARALGRPELLVSAAYLHDIGYAAAARDTGLHQLDGARYLRRLGAPDELTSLVAHHTSALVEAGERHLDTRLRDEFPPPSDTDLLDLLTYCDMTTSATGRPVDVDERLECIYDRYAPGHLVSRSIHRAEPQLRRLVSAVEERLRGR</sequence>
<dbReference type="Gene3D" id="1.10.3210.10">
    <property type="entry name" value="Hypothetical protein af1432"/>
    <property type="match status" value="1"/>
</dbReference>
<evidence type="ECO:0000259" key="1">
    <source>
        <dbReference type="PROSITE" id="PS51831"/>
    </source>
</evidence>
<dbReference type="CDD" id="cd00077">
    <property type="entry name" value="HDc"/>
    <property type="match status" value="1"/>
</dbReference>